<sequence>MELMNRIHEKKLTRVRLCGTPEFDSTLGSFDLFNSSESSSDSLQFFNGESLETEVNISVKPTEESEVQRSVLSQSSDSSESKDLGFGM</sequence>
<organism evidence="2 3">
    <name type="scientific">Ambispora leptoticha</name>
    <dbReference type="NCBI Taxonomy" id="144679"/>
    <lineage>
        <taxon>Eukaryota</taxon>
        <taxon>Fungi</taxon>
        <taxon>Fungi incertae sedis</taxon>
        <taxon>Mucoromycota</taxon>
        <taxon>Glomeromycotina</taxon>
        <taxon>Glomeromycetes</taxon>
        <taxon>Archaeosporales</taxon>
        <taxon>Ambisporaceae</taxon>
        <taxon>Ambispora</taxon>
    </lineage>
</organism>
<reference evidence="2" key="1">
    <citation type="submission" date="2021-06" db="EMBL/GenBank/DDBJ databases">
        <authorList>
            <person name="Kallberg Y."/>
            <person name="Tangrot J."/>
            <person name="Rosling A."/>
        </authorList>
    </citation>
    <scope>NUCLEOTIDE SEQUENCE</scope>
    <source>
        <strain evidence="2">FL130A</strain>
    </source>
</reference>
<gene>
    <name evidence="2" type="ORF">ALEPTO_LOCUS5909</name>
</gene>
<accession>A0A9N9B509</accession>
<name>A0A9N9B509_9GLOM</name>
<dbReference type="Proteomes" id="UP000789508">
    <property type="component" value="Unassembled WGS sequence"/>
</dbReference>
<comment type="caution">
    <text evidence="2">The sequence shown here is derived from an EMBL/GenBank/DDBJ whole genome shotgun (WGS) entry which is preliminary data.</text>
</comment>
<evidence type="ECO:0000313" key="3">
    <source>
        <dbReference type="Proteomes" id="UP000789508"/>
    </source>
</evidence>
<dbReference type="AlphaFoldDB" id="A0A9N9B509"/>
<evidence type="ECO:0000256" key="1">
    <source>
        <dbReference type="SAM" id="MobiDB-lite"/>
    </source>
</evidence>
<keyword evidence="3" id="KW-1185">Reference proteome</keyword>
<feature type="region of interest" description="Disordered" evidence="1">
    <location>
        <begin position="58"/>
        <end position="88"/>
    </location>
</feature>
<protein>
    <submittedName>
        <fullName evidence="2">11396_t:CDS:1</fullName>
    </submittedName>
</protein>
<proteinExistence type="predicted"/>
<feature type="compositionally biased region" description="Basic and acidic residues" evidence="1">
    <location>
        <begin position="79"/>
        <end position="88"/>
    </location>
</feature>
<evidence type="ECO:0000313" key="2">
    <source>
        <dbReference type="EMBL" id="CAG8551737.1"/>
    </source>
</evidence>
<feature type="non-terminal residue" evidence="2">
    <location>
        <position position="1"/>
    </location>
</feature>
<dbReference type="EMBL" id="CAJVPS010001831">
    <property type="protein sequence ID" value="CAG8551737.1"/>
    <property type="molecule type" value="Genomic_DNA"/>
</dbReference>